<accession>A0A3A1QSP5</accession>
<dbReference type="InterPro" id="IPR013249">
    <property type="entry name" value="RNA_pol_sigma70_r4_t2"/>
</dbReference>
<name>A0A3A1QSP5_9BACI</name>
<gene>
    <name evidence="7" type="ORF">D3H55_16925</name>
</gene>
<proteinExistence type="inferred from homology"/>
<keyword evidence="4" id="KW-0804">Transcription</keyword>
<keyword evidence="3" id="KW-0731">Sigma factor</keyword>
<evidence type="ECO:0000259" key="6">
    <source>
        <dbReference type="Pfam" id="PF08281"/>
    </source>
</evidence>
<dbReference type="NCBIfam" id="TIGR02937">
    <property type="entry name" value="sigma70-ECF"/>
    <property type="match status" value="1"/>
</dbReference>
<dbReference type="PANTHER" id="PTHR43133:SF60">
    <property type="entry name" value="RNA POLYMERASE SIGMA FACTOR SIGV"/>
    <property type="match status" value="1"/>
</dbReference>
<dbReference type="EMBL" id="QXIR01000026">
    <property type="protein sequence ID" value="RIW30417.1"/>
    <property type="molecule type" value="Genomic_DNA"/>
</dbReference>
<dbReference type="PANTHER" id="PTHR43133">
    <property type="entry name" value="RNA POLYMERASE ECF-TYPE SIGMA FACTO"/>
    <property type="match status" value="1"/>
</dbReference>
<dbReference type="Proteomes" id="UP000265801">
    <property type="component" value="Unassembled WGS sequence"/>
</dbReference>
<dbReference type="Pfam" id="PF04542">
    <property type="entry name" value="Sigma70_r2"/>
    <property type="match status" value="1"/>
</dbReference>
<comment type="similarity">
    <text evidence="1">Belongs to the sigma-70 factor family. ECF subfamily.</text>
</comment>
<dbReference type="InterPro" id="IPR030457">
    <property type="entry name" value="ELO_CS"/>
</dbReference>
<evidence type="ECO:0000256" key="4">
    <source>
        <dbReference type="ARBA" id="ARBA00023163"/>
    </source>
</evidence>
<dbReference type="InterPro" id="IPR039425">
    <property type="entry name" value="RNA_pol_sigma-70-like"/>
</dbReference>
<sequence>MREWFSTQEEFLEYLYEQFSDDIYRLNFTYVKNKEVAEDLVQEVFIKCYRNFNQFNGDSNLKTWVFRIAINQCKDYRKSAYAKYVLLSSKISELALGKNKSPEEIVFGSYENTDLTEKIMKLPEKYREVLFLHYFHHLKIREMAISLGLKDNTIKSRMKKAKELLKKIYSEEGGTAYGEGTKSTG</sequence>
<evidence type="ECO:0000259" key="5">
    <source>
        <dbReference type="Pfam" id="PF04542"/>
    </source>
</evidence>
<dbReference type="Gene3D" id="1.10.10.10">
    <property type="entry name" value="Winged helix-like DNA-binding domain superfamily/Winged helix DNA-binding domain"/>
    <property type="match status" value="1"/>
</dbReference>
<dbReference type="AlphaFoldDB" id="A0A3A1QSP5"/>
<reference evidence="7 8" key="1">
    <citation type="submission" date="2018-09" db="EMBL/GenBank/DDBJ databases">
        <title>Bacillus saliacetes sp. nov., isolated from Thai shrimp paste (Ka-pi).</title>
        <authorList>
            <person name="Daroonpunt R."/>
            <person name="Tanasupawat S."/>
            <person name="Yiamsombut S."/>
        </authorList>
    </citation>
    <scope>NUCLEOTIDE SEQUENCE [LARGE SCALE GENOMIC DNA]</scope>
    <source>
        <strain evidence="7 8">SKP7-4</strain>
    </source>
</reference>
<dbReference type="InterPro" id="IPR013325">
    <property type="entry name" value="RNA_pol_sigma_r2"/>
</dbReference>
<feature type="domain" description="RNA polymerase sigma-70 region 2" evidence="5">
    <location>
        <begin position="15"/>
        <end position="79"/>
    </location>
</feature>
<evidence type="ECO:0000256" key="1">
    <source>
        <dbReference type="ARBA" id="ARBA00010641"/>
    </source>
</evidence>
<keyword evidence="8" id="KW-1185">Reference proteome</keyword>
<dbReference type="InterPro" id="IPR014284">
    <property type="entry name" value="RNA_pol_sigma-70_dom"/>
</dbReference>
<dbReference type="SUPFAM" id="SSF88946">
    <property type="entry name" value="Sigma2 domain of RNA polymerase sigma factors"/>
    <property type="match status" value="1"/>
</dbReference>
<dbReference type="RefSeq" id="WP_119548501.1">
    <property type="nucleotide sequence ID" value="NZ_QXIR01000026.1"/>
</dbReference>
<dbReference type="OrthoDB" id="9794508at2"/>
<dbReference type="GO" id="GO:0006352">
    <property type="term" value="P:DNA-templated transcription initiation"/>
    <property type="evidence" value="ECO:0007669"/>
    <property type="project" value="InterPro"/>
</dbReference>
<dbReference type="PROSITE" id="PS01188">
    <property type="entry name" value="ELO"/>
    <property type="match status" value="1"/>
</dbReference>
<dbReference type="InterPro" id="IPR007627">
    <property type="entry name" value="RNA_pol_sigma70_r2"/>
</dbReference>
<comment type="caution">
    <text evidence="7">The sequence shown here is derived from an EMBL/GenBank/DDBJ whole genome shotgun (WGS) entry which is preliminary data.</text>
</comment>
<feature type="domain" description="RNA polymerase sigma factor 70 region 4 type 2" evidence="6">
    <location>
        <begin position="115"/>
        <end position="165"/>
    </location>
</feature>
<protein>
    <submittedName>
        <fullName evidence="7">Sigma-70 family RNA polymerase sigma factor</fullName>
    </submittedName>
</protein>
<dbReference type="InterPro" id="IPR036388">
    <property type="entry name" value="WH-like_DNA-bd_sf"/>
</dbReference>
<dbReference type="SUPFAM" id="SSF88659">
    <property type="entry name" value="Sigma3 and sigma4 domains of RNA polymerase sigma factors"/>
    <property type="match status" value="1"/>
</dbReference>
<dbReference type="GO" id="GO:0003677">
    <property type="term" value="F:DNA binding"/>
    <property type="evidence" value="ECO:0007669"/>
    <property type="project" value="InterPro"/>
</dbReference>
<evidence type="ECO:0000256" key="3">
    <source>
        <dbReference type="ARBA" id="ARBA00023082"/>
    </source>
</evidence>
<dbReference type="GO" id="GO:0016987">
    <property type="term" value="F:sigma factor activity"/>
    <property type="evidence" value="ECO:0007669"/>
    <property type="project" value="UniProtKB-KW"/>
</dbReference>
<evidence type="ECO:0000313" key="8">
    <source>
        <dbReference type="Proteomes" id="UP000265801"/>
    </source>
</evidence>
<keyword evidence="2" id="KW-0805">Transcription regulation</keyword>
<dbReference type="Gene3D" id="1.10.1740.10">
    <property type="match status" value="1"/>
</dbReference>
<dbReference type="CDD" id="cd06171">
    <property type="entry name" value="Sigma70_r4"/>
    <property type="match status" value="1"/>
</dbReference>
<organism evidence="7 8">
    <name type="scientific">Bacillus salacetis</name>
    <dbReference type="NCBI Taxonomy" id="2315464"/>
    <lineage>
        <taxon>Bacteria</taxon>
        <taxon>Bacillati</taxon>
        <taxon>Bacillota</taxon>
        <taxon>Bacilli</taxon>
        <taxon>Bacillales</taxon>
        <taxon>Bacillaceae</taxon>
        <taxon>Bacillus</taxon>
    </lineage>
</organism>
<dbReference type="Pfam" id="PF08281">
    <property type="entry name" value="Sigma70_r4_2"/>
    <property type="match status" value="1"/>
</dbReference>
<evidence type="ECO:0000313" key="7">
    <source>
        <dbReference type="EMBL" id="RIW30417.1"/>
    </source>
</evidence>
<evidence type="ECO:0000256" key="2">
    <source>
        <dbReference type="ARBA" id="ARBA00023015"/>
    </source>
</evidence>
<dbReference type="InterPro" id="IPR013324">
    <property type="entry name" value="RNA_pol_sigma_r3/r4-like"/>
</dbReference>